<evidence type="ECO:0008006" key="5">
    <source>
        <dbReference type="Google" id="ProtNLM"/>
    </source>
</evidence>
<dbReference type="SUPFAM" id="SSF52833">
    <property type="entry name" value="Thioredoxin-like"/>
    <property type="match status" value="1"/>
</dbReference>
<dbReference type="Gene3D" id="3.40.30.10">
    <property type="entry name" value="Glutaredoxin"/>
    <property type="match status" value="1"/>
</dbReference>
<dbReference type="GO" id="GO:0005739">
    <property type="term" value="C:mitochondrion"/>
    <property type="evidence" value="ECO:0007669"/>
    <property type="project" value="TreeGrafter"/>
</dbReference>
<keyword evidence="4" id="KW-1185">Reference proteome</keyword>
<dbReference type="Proteomes" id="UP001397290">
    <property type="component" value="Unassembled WGS sequence"/>
</dbReference>
<protein>
    <recommendedName>
        <fullName evidence="5">Maleylacetoacetate isomerase</fullName>
    </recommendedName>
</protein>
<name>A0AAW0RR63_9HYPO</name>
<dbReference type="PANTHER" id="PTHR42673">
    <property type="entry name" value="MALEYLACETOACETATE ISOMERASE"/>
    <property type="match status" value="1"/>
</dbReference>
<gene>
    <name evidence="3" type="ORF">G3M48_005461</name>
</gene>
<dbReference type="PROSITE" id="PS50404">
    <property type="entry name" value="GST_NTER"/>
    <property type="match status" value="1"/>
</dbReference>
<dbReference type="GO" id="GO:0004364">
    <property type="term" value="F:glutathione transferase activity"/>
    <property type="evidence" value="ECO:0007669"/>
    <property type="project" value="TreeGrafter"/>
</dbReference>
<dbReference type="PROSITE" id="PS51257">
    <property type="entry name" value="PROKAR_LIPOPROTEIN"/>
    <property type="match status" value="1"/>
</dbReference>
<dbReference type="InterPro" id="IPR004045">
    <property type="entry name" value="Glutathione_S-Trfase_N"/>
</dbReference>
<sequence>MRKPDTAMLAGESYCLHTFFSSSSCQRIRIAAHLKSIPLTMLYLDLRDDTTKHLNNDSSRSAATLIVTHSDGTSTAIRQPVDILDYFEERFPDTCPLLPPACQPRARALVRDYISTVAVDVEQQHQQQQQQQHLLPAAGGHPVSHRASVTGHGFEEQHHRANVVLGRALAAYQQLLESTRGPDAAKTCLYTVGDAITLADVCLVPAVEQAVAYGVDMAGLQHVARIYNHLKKLPAFTDFDWRKHATASRRL</sequence>
<reference evidence="3 4" key="1">
    <citation type="submission" date="2020-02" db="EMBL/GenBank/DDBJ databases">
        <title>Comparative genomics of the hypocrealean fungal genus Beauvera.</title>
        <authorList>
            <person name="Showalter D.N."/>
            <person name="Bushley K.E."/>
            <person name="Rehner S.A."/>
        </authorList>
    </citation>
    <scope>NUCLEOTIDE SEQUENCE [LARGE SCALE GENOMIC DNA]</scope>
    <source>
        <strain evidence="3 4">ARSEF4384</strain>
    </source>
</reference>
<dbReference type="InterPro" id="IPR010987">
    <property type="entry name" value="Glutathione-S-Trfase_C-like"/>
</dbReference>
<dbReference type="PROSITE" id="PS50405">
    <property type="entry name" value="GST_CTER"/>
    <property type="match status" value="1"/>
</dbReference>
<dbReference type="CDD" id="cd00570">
    <property type="entry name" value="GST_N_family"/>
    <property type="match status" value="1"/>
</dbReference>
<feature type="domain" description="GST C-terminal" evidence="2">
    <location>
        <begin position="103"/>
        <end position="251"/>
    </location>
</feature>
<accession>A0AAW0RR63</accession>
<dbReference type="GO" id="GO:0006559">
    <property type="term" value="P:L-phenylalanine catabolic process"/>
    <property type="evidence" value="ECO:0007669"/>
    <property type="project" value="TreeGrafter"/>
</dbReference>
<dbReference type="InterPro" id="IPR036249">
    <property type="entry name" value="Thioredoxin-like_sf"/>
</dbReference>
<dbReference type="GO" id="GO:0016034">
    <property type="term" value="F:maleylacetoacetate isomerase activity"/>
    <property type="evidence" value="ECO:0007669"/>
    <property type="project" value="TreeGrafter"/>
</dbReference>
<dbReference type="AlphaFoldDB" id="A0AAW0RR63"/>
<proteinExistence type="predicted"/>
<dbReference type="InterPro" id="IPR036282">
    <property type="entry name" value="Glutathione-S-Trfase_C_sf"/>
</dbReference>
<dbReference type="SUPFAM" id="SSF47616">
    <property type="entry name" value="GST C-terminal domain-like"/>
    <property type="match status" value="1"/>
</dbReference>
<dbReference type="Gene3D" id="1.20.1050.10">
    <property type="match status" value="1"/>
</dbReference>
<dbReference type="PANTHER" id="PTHR42673:SF4">
    <property type="entry name" value="MALEYLACETOACETATE ISOMERASE"/>
    <property type="match status" value="1"/>
</dbReference>
<organism evidence="3 4">
    <name type="scientific">Beauveria asiatica</name>
    <dbReference type="NCBI Taxonomy" id="1069075"/>
    <lineage>
        <taxon>Eukaryota</taxon>
        <taxon>Fungi</taxon>
        <taxon>Dikarya</taxon>
        <taxon>Ascomycota</taxon>
        <taxon>Pezizomycotina</taxon>
        <taxon>Sordariomycetes</taxon>
        <taxon>Hypocreomycetidae</taxon>
        <taxon>Hypocreales</taxon>
        <taxon>Cordycipitaceae</taxon>
        <taxon>Beauveria</taxon>
    </lineage>
</organism>
<comment type="caution">
    <text evidence="3">The sequence shown here is derived from an EMBL/GenBank/DDBJ whole genome shotgun (WGS) entry which is preliminary data.</text>
</comment>
<evidence type="ECO:0000313" key="4">
    <source>
        <dbReference type="Proteomes" id="UP001397290"/>
    </source>
</evidence>
<dbReference type="GO" id="GO:0006749">
    <property type="term" value="P:glutathione metabolic process"/>
    <property type="evidence" value="ECO:0007669"/>
    <property type="project" value="TreeGrafter"/>
</dbReference>
<feature type="domain" description="GST N-terminal" evidence="1">
    <location>
        <begin position="12"/>
        <end position="95"/>
    </location>
</feature>
<evidence type="ECO:0000259" key="1">
    <source>
        <dbReference type="PROSITE" id="PS50404"/>
    </source>
</evidence>
<dbReference type="EMBL" id="JAAHCF010000360">
    <property type="protein sequence ID" value="KAK8144712.1"/>
    <property type="molecule type" value="Genomic_DNA"/>
</dbReference>
<evidence type="ECO:0000313" key="3">
    <source>
        <dbReference type="EMBL" id="KAK8144712.1"/>
    </source>
</evidence>
<evidence type="ECO:0000259" key="2">
    <source>
        <dbReference type="PROSITE" id="PS50405"/>
    </source>
</evidence>